<evidence type="ECO:0000313" key="2">
    <source>
        <dbReference type="Proteomes" id="UP000823775"/>
    </source>
</evidence>
<name>A0ABS8V4P9_DATST</name>
<proteinExistence type="predicted"/>
<protein>
    <submittedName>
        <fullName evidence="1">Uncharacterized protein</fullName>
    </submittedName>
</protein>
<reference evidence="1 2" key="1">
    <citation type="journal article" date="2021" name="BMC Genomics">
        <title>Datura genome reveals duplications of psychoactive alkaloid biosynthetic genes and high mutation rate following tissue culture.</title>
        <authorList>
            <person name="Rajewski A."/>
            <person name="Carter-House D."/>
            <person name="Stajich J."/>
            <person name="Litt A."/>
        </authorList>
    </citation>
    <scope>NUCLEOTIDE SEQUENCE [LARGE SCALE GENOMIC DNA]</scope>
    <source>
        <strain evidence="1">AR-01</strain>
    </source>
</reference>
<organism evidence="1 2">
    <name type="scientific">Datura stramonium</name>
    <name type="common">Jimsonweed</name>
    <name type="synonym">Common thornapple</name>
    <dbReference type="NCBI Taxonomy" id="4076"/>
    <lineage>
        <taxon>Eukaryota</taxon>
        <taxon>Viridiplantae</taxon>
        <taxon>Streptophyta</taxon>
        <taxon>Embryophyta</taxon>
        <taxon>Tracheophyta</taxon>
        <taxon>Spermatophyta</taxon>
        <taxon>Magnoliopsida</taxon>
        <taxon>eudicotyledons</taxon>
        <taxon>Gunneridae</taxon>
        <taxon>Pentapetalae</taxon>
        <taxon>asterids</taxon>
        <taxon>lamiids</taxon>
        <taxon>Solanales</taxon>
        <taxon>Solanaceae</taxon>
        <taxon>Solanoideae</taxon>
        <taxon>Datureae</taxon>
        <taxon>Datura</taxon>
    </lineage>
</organism>
<dbReference type="Proteomes" id="UP000823775">
    <property type="component" value="Unassembled WGS sequence"/>
</dbReference>
<evidence type="ECO:0000313" key="1">
    <source>
        <dbReference type="EMBL" id="MCD9641228.1"/>
    </source>
</evidence>
<gene>
    <name evidence="1" type="ORF">HAX54_027298</name>
</gene>
<sequence length="104" mass="11719">ETTPVPFRWQPKACWVFVASQQCDGEANKEQAAETCMVPGTGKRCLKATFFVTFLGPAQLTIPTTIFNRRQLSLGSHYRYLQQGNHPHLVLQPGSEEMQPRASR</sequence>
<comment type="caution">
    <text evidence="1">The sequence shown here is derived from an EMBL/GenBank/DDBJ whole genome shotgun (WGS) entry which is preliminary data.</text>
</comment>
<dbReference type="EMBL" id="JACEIK010003307">
    <property type="protein sequence ID" value="MCD9641228.1"/>
    <property type="molecule type" value="Genomic_DNA"/>
</dbReference>
<keyword evidence="2" id="KW-1185">Reference proteome</keyword>
<feature type="non-terminal residue" evidence="1">
    <location>
        <position position="1"/>
    </location>
</feature>
<accession>A0ABS8V4P9</accession>